<keyword evidence="1" id="KW-0479">Metal-binding</keyword>
<reference evidence="7 8" key="1">
    <citation type="submission" date="2016-04" db="EMBL/GenBank/DDBJ databases">
        <title>A degradative enzymes factory behind the ericoid mycorrhizal symbiosis.</title>
        <authorList>
            <consortium name="DOE Joint Genome Institute"/>
            <person name="Martino E."/>
            <person name="Morin E."/>
            <person name="Grelet G."/>
            <person name="Kuo A."/>
            <person name="Kohler A."/>
            <person name="Daghino S."/>
            <person name="Barry K."/>
            <person name="Choi C."/>
            <person name="Cichocki N."/>
            <person name="Clum A."/>
            <person name="Copeland A."/>
            <person name="Hainaut M."/>
            <person name="Haridas S."/>
            <person name="Labutti K."/>
            <person name="Lindquist E."/>
            <person name="Lipzen A."/>
            <person name="Khouja H.-R."/>
            <person name="Murat C."/>
            <person name="Ohm R."/>
            <person name="Olson A."/>
            <person name="Spatafora J."/>
            <person name="Veneault-Fourrey C."/>
            <person name="Henrissat B."/>
            <person name="Grigoriev I."/>
            <person name="Martin F."/>
            <person name="Perotto S."/>
        </authorList>
    </citation>
    <scope>NUCLEOTIDE SEQUENCE [LARGE SCALE GENOMIC DNA]</scope>
    <source>
        <strain evidence="7 8">F</strain>
    </source>
</reference>
<dbReference type="Pfam" id="PF00628">
    <property type="entry name" value="PHD"/>
    <property type="match status" value="1"/>
</dbReference>
<dbReference type="GO" id="GO:0008270">
    <property type="term" value="F:zinc ion binding"/>
    <property type="evidence" value="ECO:0007669"/>
    <property type="project" value="UniProtKB-KW"/>
</dbReference>
<dbReference type="InterPro" id="IPR013083">
    <property type="entry name" value="Znf_RING/FYVE/PHD"/>
</dbReference>
<dbReference type="OrthoDB" id="3563954at2759"/>
<keyword evidence="3" id="KW-0862">Zinc</keyword>
<keyword evidence="8" id="KW-1185">Reference proteome</keyword>
<dbReference type="InterPro" id="IPR001965">
    <property type="entry name" value="Znf_PHD"/>
</dbReference>
<evidence type="ECO:0000313" key="8">
    <source>
        <dbReference type="Proteomes" id="UP000235786"/>
    </source>
</evidence>
<dbReference type="Gene3D" id="3.30.40.10">
    <property type="entry name" value="Zinc/RING finger domain, C3HC4 (zinc finger)"/>
    <property type="match status" value="1"/>
</dbReference>
<dbReference type="SMART" id="SM00249">
    <property type="entry name" value="PHD"/>
    <property type="match status" value="1"/>
</dbReference>
<evidence type="ECO:0000313" key="7">
    <source>
        <dbReference type="EMBL" id="PMD29105.1"/>
    </source>
</evidence>
<proteinExistence type="predicted"/>
<dbReference type="InterPro" id="IPR019787">
    <property type="entry name" value="Znf_PHD-finger"/>
</dbReference>
<feature type="region of interest" description="Disordered" evidence="5">
    <location>
        <begin position="1"/>
        <end position="74"/>
    </location>
</feature>
<name>A0A2J6QS68_HYAVF</name>
<feature type="compositionally biased region" description="Polar residues" evidence="5">
    <location>
        <begin position="19"/>
        <end position="37"/>
    </location>
</feature>
<keyword evidence="2 4" id="KW-0863">Zinc-finger</keyword>
<evidence type="ECO:0000259" key="6">
    <source>
        <dbReference type="PROSITE" id="PS50016"/>
    </source>
</evidence>
<dbReference type="PROSITE" id="PS50016">
    <property type="entry name" value="ZF_PHD_2"/>
    <property type="match status" value="1"/>
</dbReference>
<feature type="compositionally biased region" description="Low complexity" evidence="5">
    <location>
        <begin position="54"/>
        <end position="73"/>
    </location>
</feature>
<evidence type="ECO:0000256" key="1">
    <source>
        <dbReference type="ARBA" id="ARBA00022723"/>
    </source>
</evidence>
<dbReference type="Proteomes" id="UP000235786">
    <property type="component" value="Unassembled WGS sequence"/>
</dbReference>
<evidence type="ECO:0000256" key="3">
    <source>
        <dbReference type="ARBA" id="ARBA00022833"/>
    </source>
</evidence>
<dbReference type="SUPFAM" id="SSF57903">
    <property type="entry name" value="FYVE/PHD zinc finger"/>
    <property type="match status" value="1"/>
</dbReference>
<feature type="compositionally biased region" description="Basic and acidic residues" evidence="5">
    <location>
        <begin position="9"/>
        <end position="18"/>
    </location>
</feature>
<sequence length="512" mass="58452">MPVKRSEKRKREESEKTIDTTIEITRAVSSATVNTIDLPNDRQPRKARNGAPARPMSSQRSQPPRIQQSKSSQTCPICETIPARQRVAGGFMILCDIEQCGLWYHDLCLLKDDTKEPKNMLLFSTKQGMNGAAFICPKCLDQPEGYKSDVITEAIGSILRRVKRLVSIDPTVENSQSPCTSPQFSSQQPPIQSSEDLQWNQDSIVTLQRPKNEKYEGFEQSVIRSLVRDLDKCIFNYNKEVCDVIEVFGDPENENFKTPLKAWSQIDAKASIVAGQQWYQITDGSMNLPNGHTPITASLRTMLQTDHDAPLEIKASLSDLEFPLVHRAFVSWFVLDVLGNKLDIYELPNMKPMRVMMAGIHQFGEERWPKLGRQVVREVQLRTWEKPTFETELFKNTQHIVRKMEAYLEPLTQQFGKITPWSHHRAQLIETTIKLWSYLEAPGGMFEAFQPAIGSPFNPAEQEGYTEDGEKFIPDKRSKKKVFWVTRRGFRYGEKSSQGLMLTTVKAIVIVH</sequence>
<gene>
    <name evidence="7" type="ORF">L207DRAFT_642692</name>
</gene>
<dbReference type="AlphaFoldDB" id="A0A2J6QS68"/>
<dbReference type="EMBL" id="KZ613978">
    <property type="protein sequence ID" value="PMD29105.1"/>
    <property type="molecule type" value="Genomic_DNA"/>
</dbReference>
<organism evidence="7 8">
    <name type="scientific">Hyaloscypha variabilis (strain UAMH 11265 / GT02V1 / F)</name>
    <name type="common">Meliniomyces variabilis</name>
    <dbReference type="NCBI Taxonomy" id="1149755"/>
    <lineage>
        <taxon>Eukaryota</taxon>
        <taxon>Fungi</taxon>
        <taxon>Dikarya</taxon>
        <taxon>Ascomycota</taxon>
        <taxon>Pezizomycotina</taxon>
        <taxon>Leotiomycetes</taxon>
        <taxon>Helotiales</taxon>
        <taxon>Hyaloscyphaceae</taxon>
        <taxon>Hyaloscypha</taxon>
        <taxon>Hyaloscypha variabilis</taxon>
    </lineage>
</organism>
<dbReference type="InterPro" id="IPR019786">
    <property type="entry name" value="Zinc_finger_PHD-type_CS"/>
</dbReference>
<protein>
    <recommendedName>
        <fullName evidence="6">PHD-type domain-containing protein</fullName>
    </recommendedName>
</protein>
<dbReference type="PROSITE" id="PS01359">
    <property type="entry name" value="ZF_PHD_1"/>
    <property type="match status" value="1"/>
</dbReference>
<evidence type="ECO:0000256" key="5">
    <source>
        <dbReference type="SAM" id="MobiDB-lite"/>
    </source>
</evidence>
<feature type="domain" description="PHD-type" evidence="6">
    <location>
        <begin position="72"/>
        <end position="142"/>
    </location>
</feature>
<evidence type="ECO:0000256" key="2">
    <source>
        <dbReference type="ARBA" id="ARBA00022771"/>
    </source>
</evidence>
<evidence type="ECO:0000256" key="4">
    <source>
        <dbReference type="PROSITE-ProRule" id="PRU00146"/>
    </source>
</evidence>
<accession>A0A2J6QS68</accession>
<dbReference type="InterPro" id="IPR011011">
    <property type="entry name" value="Znf_FYVE_PHD"/>
</dbReference>